<dbReference type="KEGG" id="gni:GNIT_3679"/>
<evidence type="ECO:0000313" key="2">
    <source>
        <dbReference type="Proteomes" id="UP000009282"/>
    </source>
</evidence>
<sequence>MLFERKTSISLPKWLTQGDMDCLVKTVLTLSNITNDYGVNN</sequence>
<protein>
    <submittedName>
        <fullName evidence="1">Uncharacterized protein</fullName>
    </submittedName>
</protein>
<evidence type="ECO:0000313" key="1">
    <source>
        <dbReference type="EMBL" id="AEP31773.1"/>
    </source>
</evidence>
<accession>G4QNG9</accession>
<gene>
    <name evidence="1" type="ordered locus">GNIT_3679</name>
</gene>
<dbReference type="AlphaFoldDB" id="G4QNG9"/>
<dbReference type="HOGENOM" id="CLU_3270694_0_0_6"/>
<reference evidence="1 2" key="1">
    <citation type="journal article" date="2011" name="J. Bacteriol.">
        <title>Complete genome sequence of seawater bacterium Glaciecola nitratireducens FR1064T.</title>
        <authorList>
            <person name="Bian F."/>
            <person name="Qin Q.L."/>
            <person name="Xie B.B."/>
            <person name="Shu Y.L."/>
            <person name="Zhang X.Y."/>
            <person name="Yu Y."/>
            <person name="Chen B."/>
            <person name="Chen X.L."/>
            <person name="Zhou B.C."/>
            <person name="Zhang Y.Z."/>
        </authorList>
    </citation>
    <scope>NUCLEOTIDE SEQUENCE [LARGE SCALE GENOMIC DNA]</scope>
    <source>
        <strain evidence="2">JCM 12485 / KCTC 12276 / FR1064</strain>
    </source>
</reference>
<dbReference type="EMBL" id="CP003060">
    <property type="protein sequence ID" value="AEP31773.1"/>
    <property type="molecule type" value="Genomic_DNA"/>
</dbReference>
<organism evidence="1 2">
    <name type="scientific">Glaciecola nitratireducens (strain JCM 12485 / KCTC 12276 / FR1064)</name>
    <dbReference type="NCBI Taxonomy" id="1085623"/>
    <lineage>
        <taxon>Bacteria</taxon>
        <taxon>Pseudomonadati</taxon>
        <taxon>Pseudomonadota</taxon>
        <taxon>Gammaproteobacteria</taxon>
        <taxon>Alteromonadales</taxon>
        <taxon>Alteromonadaceae</taxon>
        <taxon>Brumicola</taxon>
    </lineage>
</organism>
<dbReference type="Proteomes" id="UP000009282">
    <property type="component" value="Chromosome"/>
</dbReference>
<proteinExistence type="predicted"/>
<name>G4QNG9_GLANF</name>
<keyword evidence="2" id="KW-1185">Reference proteome</keyword>